<reference evidence="9 10" key="1">
    <citation type="submission" date="2018-10" db="EMBL/GenBank/DDBJ databases">
        <title>Falsibacillus sp. genome draft.</title>
        <authorList>
            <person name="Shi S."/>
        </authorList>
    </citation>
    <scope>NUCLEOTIDE SEQUENCE [LARGE SCALE GENOMIC DNA]</scope>
    <source>
        <strain evidence="9 10">GY 10110</strain>
    </source>
</reference>
<comment type="caution">
    <text evidence="9">The sequence shown here is derived from an EMBL/GenBank/DDBJ whole genome shotgun (WGS) entry which is preliminary data.</text>
</comment>
<feature type="transmembrane region" description="Helical" evidence="7">
    <location>
        <begin position="783"/>
        <end position="806"/>
    </location>
</feature>
<evidence type="ECO:0000256" key="2">
    <source>
        <dbReference type="ARBA" id="ARBA00022475"/>
    </source>
</evidence>
<feature type="transmembrane region" description="Helical" evidence="7">
    <location>
        <begin position="591"/>
        <end position="615"/>
    </location>
</feature>
<comment type="subcellular location">
    <subcellularLocation>
        <location evidence="1">Cell membrane</location>
        <topology evidence="1">Multi-pass membrane protein</topology>
    </subcellularLocation>
</comment>
<dbReference type="InterPro" id="IPR050250">
    <property type="entry name" value="Macrolide_Exporter_MacB"/>
</dbReference>
<feature type="transmembrane region" description="Helical" evidence="7">
    <location>
        <begin position="818"/>
        <end position="838"/>
    </location>
</feature>
<evidence type="ECO:0000256" key="3">
    <source>
        <dbReference type="ARBA" id="ARBA00022692"/>
    </source>
</evidence>
<dbReference type="InterPro" id="IPR003838">
    <property type="entry name" value="ABC3_permease_C"/>
</dbReference>
<evidence type="ECO:0000256" key="6">
    <source>
        <dbReference type="ARBA" id="ARBA00038076"/>
    </source>
</evidence>
<organism evidence="9 10">
    <name type="scientific">Falsibacillus albus</name>
    <dbReference type="NCBI Taxonomy" id="2478915"/>
    <lineage>
        <taxon>Bacteria</taxon>
        <taxon>Bacillati</taxon>
        <taxon>Bacillota</taxon>
        <taxon>Bacilli</taxon>
        <taxon>Bacillales</taxon>
        <taxon>Bacillaceae</taxon>
        <taxon>Falsibacillus</taxon>
    </lineage>
</organism>
<dbReference type="Pfam" id="PF02687">
    <property type="entry name" value="FtsX"/>
    <property type="match status" value="2"/>
</dbReference>
<dbReference type="Proteomes" id="UP000276770">
    <property type="component" value="Unassembled WGS sequence"/>
</dbReference>
<feature type="transmembrane region" description="Helical" evidence="7">
    <location>
        <begin position="543"/>
        <end position="570"/>
    </location>
</feature>
<keyword evidence="5 7" id="KW-0472">Membrane</keyword>
<feature type="domain" description="ABC3 transporter permease C-terminal" evidence="8">
    <location>
        <begin position="548"/>
        <end position="654"/>
    </location>
</feature>
<dbReference type="GO" id="GO:0005886">
    <property type="term" value="C:plasma membrane"/>
    <property type="evidence" value="ECO:0007669"/>
    <property type="project" value="UniProtKB-SubCell"/>
</dbReference>
<proteinExistence type="inferred from homology"/>
<keyword evidence="4 7" id="KW-1133">Transmembrane helix</keyword>
<evidence type="ECO:0000256" key="7">
    <source>
        <dbReference type="SAM" id="Phobius"/>
    </source>
</evidence>
<name>A0A3L7JV93_9BACI</name>
<dbReference type="AlphaFoldDB" id="A0A3L7JV93"/>
<keyword evidence="10" id="KW-1185">Reference proteome</keyword>
<evidence type="ECO:0000259" key="8">
    <source>
        <dbReference type="Pfam" id="PF02687"/>
    </source>
</evidence>
<evidence type="ECO:0000313" key="9">
    <source>
        <dbReference type="EMBL" id="RLQ94215.1"/>
    </source>
</evidence>
<feature type="transmembrane region" description="Helical" evidence="7">
    <location>
        <begin position="735"/>
        <end position="756"/>
    </location>
</feature>
<evidence type="ECO:0000256" key="4">
    <source>
        <dbReference type="ARBA" id="ARBA00022989"/>
    </source>
</evidence>
<keyword evidence="3 7" id="KW-0812">Transmembrane</keyword>
<dbReference type="RefSeq" id="WP_121681306.1">
    <property type="nucleotide sequence ID" value="NZ_RCVZ01000010.1"/>
</dbReference>
<sequence length="1080" mass="120827">MIRFIWQNWWRNKERFILLLVGALIVSTGLSYLVGVSQSNNGTIVDELQKRWKSSYHIVVRASGSRSVTEDKHLLEPNYLSGLAGGITMDQYHTIKSMNEIDVAAPIAMLGYVNNDVILRKLNLSKPGVYRLKLTETTNDGVSTDKYTGATYFTIGGWQPVGLGKEYGAYRFSGELSFGSNVMLAGIDPEAEEKLVGLGDAINKGSNSRYFNESDHVQQNKLDEEHVDHQIPIILSDKEFVNGTYTYDIERLDLPFGPEQQSSTMENVKAHGGRDFLEKQKAIDHQSYTFTTEQAHQKLLTSIFETGKVDKGIGNLSSWLIYKPSPVKYEPVTSPFSKRWPFSYEIKPYSVPKGYPLQDKQTYRPVSLYGKNSKDWARLQFQYIGLFDPQKLDISKDPLTELPMETYFPSKAQLVLDDKGKPVNPPVDMKPLNNSYGFLTKPPLMLTTIEAAADVIGDKPISAIRIKVKGVDRLTKDSQSKLEMVAKKIEDQTGLITDITLGSSPQPALTHIPGIDEKKSIGWVQQPWIKIGSSFSIFQESKMGLSGVIGSVILVAIVYVFSSNLIMMYARKKEFAVLLSLGWRPSQLTKLIFMESTIIGMFVSIISWLILGFIFLSHHIATSGTRIFMIGVFGIAIYWLGSIIPGLLVMKIKPYEAMRTGEITTKSRRIVKTESFLSMGVNYLLTKWKRSILSIFAIALPASLLIFFLFITFRLKGIMFTTWLGQYVAMEVGPMHYIAMGVAVLIAVLTTAEIIWQNVSERQPEIALLKAVGWHNRHIRGLVLLEGAISGFIAGIVGFIISMVLIWRMYDQIPYEHLLFFLVTLLIPITTGILGAVIPAEKAVKIMPYQGIQGVYDNSKRTEQYFKYVFSALGLLLFIGSAVLLAKAVPEVKKSDTAIKSPTKEEGTKGVVHESIPADAPLITETDGKDHAKGDVVTKADGLKSILDNAWKIIELGESVNDETETYTFGKISDNPKDLPSPKKGMGYISIPVGMERNEQPVNKLDFKPFSYELIDGEGNHYYVETFKILENKNWNGNVYLTASGKAKALITYQVPNETKKLYLLAHFENLRGDILVKVK</sequence>
<feature type="transmembrane region" description="Helical" evidence="7">
    <location>
        <begin position="627"/>
        <end position="649"/>
    </location>
</feature>
<evidence type="ECO:0000256" key="5">
    <source>
        <dbReference type="ARBA" id="ARBA00023136"/>
    </source>
</evidence>
<comment type="similarity">
    <text evidence="6">Belongs to the ABC-4 integral membrane protein family.</text>
</comment>
<protein>
    <submittedName>
        <fullName evidence="9">ABC transporter permease</fullName>
    </submittedName>
</protein>
<evidence type="ECO:0000256" key="1">
    <source>
        <dbReference type="ARBA" id="ARBA00004651"/>
    </source>
</evidence>
<accession>A0A3L7JV93</accession>
<gene>
    <name evidence="9" type="ORF">D9X91_14210</name>
</gene>
<feature type="transmembrane region" description="Helical" evidence="7">
    <location>
        <begin position="692"/>
        <end position="715"/>
    </location>
</feature>
<dbReference type="GO" id="GO:0022857">
    <property type="term" value="F:transmembrane transporter activity"/>
    <property type="evidence" value="ECO:0007669"/>
    <property type="project" value="TreeGrafter"/>
</dbReference>
<feature type="transmembrane region" description="Helical" evidence="7">
    <location>
        <begin position="868"/>
        <end position="886"/>
    </location>
</feature>
<dbReference type="PANTHER" id="PTHR30572:SF4">
    <property type="entry name" value="ABC TRANSPORTER PERMEASE YTRF"/>
    <property type="match status" value="1"/>
</dbReference>
<evidence type="ECO:0000313" key="10">
    <source>
        <dbReference type="Proteomes" id="UP000276770"/>
    </source>
</evidence>
<dbReference type="PANTHER" id="PTHR30572">
    <property type="entry name" value="MEMBRANE COMPONENT OF TRANSPORTER-RELATED"/>
    <property type="match status" value="1"/>
</dbReference>
<feature type="domain" description="ABC3 transporter permease C-terminal" evidence="8">
    <location>
        <begin position="738"/>
        <end position="845"/>
    </location>
</feature>
<keyword evidence="2" id="KW-1003">Cell membrane</keyword>
<dbReference type="EMBL" id="RCVZ01000010">
    <property type="protein sequence ID" value="RLQ94215.1"/>
    <property type="molecule type" value="Genomic_DNA"/>
</dbReference>
<dbReference type="OrthoDB" id="3268975at2"/>